<evidence type="ECO:0000313" key="2">
    <source>
        <dbReference type="EMBL" id="GJT08928.1"/>
    </source>
</evidence>
<keyword evidence="3" id="KW-1185">Reference proteome</keyword>
<proteinExistence type="predicted"/>
<reference evidence="2" key="2">
    <citation type="submission" date="2022-01" db="EMBL/GenBank/DDBJ databases">
        <authorList>
            <person name="Yamashiro T."/>
            <person name="Shiraishi A."/>
            <person name="Satake H."/>
            <person name="Nakayama K."/>
        </authorList>
    </citation>
    <scope>NUCLEOTIDE SEQUENCE</scope>
</reference>
<protein>
    <submittedName>
        <fullName evidence="2">RNA-directed DNA polymerase, eukaryota</fullName>
    </submittedName>
</protein>
<feature type="domain" description="Reverse transcriptase zinc-binding" evidence="1">
    <location>
        <begin position="201"/>
        <end position="267"/>
    </location>
</feature>
<dbReference type="Proteomes" id="UP001151760">
    <property type="component" value="Unassembled WGS sequence"/>
</dbReference>
<sequence length="293" mass="33687">MGSVGQGPASKENGGLGVSSFFALNRALLLKWVWRFVSQDGSLWYKVIHALYGPSVNSHRTHFSSNWCSILREVRKLKDKGFDFWSHCKKRVGNGISTSFWSDCWLGDIPFKAKYPRLFALELEKDATVASKLQFPLENSFRRSARGGIEQHLMMDLISTLDSISLSNSCDCWTCDLTSDGEFRVKEVRNAIDNLFLPSQDIVTRWVKYVPIKVNIFIWRARQDCLPTKTNLVHRGVNVESCICSTCSSGEEDINHSLFCCNLAQQILVRICRWWDIQAIGWSSFQEWYTWFE</sequence>
<reference evidence="2" key="1">
    <citation type="journal article" date="2022" name="Int. J. Mol. Sci.">
        <title>Draft Genome of Tanacetum Coccineum: Genomic Comparison of Closely Related Tanacetum-Family Plants.</title>
        <authorList>
            <person name="Yamashiro T."/>
            <person name="Shiraishi A."/>
            <person name="Nakayama K."/>
            <person name="Satake H."/>
        </authorList>
    </citation>
    <scope>NUCLEOTIDE SEQUENCE</scope>
</reference>
<keyword evidence="2" id="KW-0695">RNA-directed DNA polymerase</keyword>
<gene>
    <name evidence="2" type="ORF">Tco_0843390</name>
</gene>
<accession>A0ABQ5B5W9</accession>
<dbReference type="PANTHER" id="PTHR36617">
    <property type="entry name" value="PROTEIN, PUTATIVE-RELATED"/>
    <property type="match status" value="1"/>
</dbReference>
<keyword evidence="2" id="KW-0548">Nucleotidyltransferase</keyword>
<dbReference type="PANTHER" id="PTHR36617:SF5">
    <property type="entry name" value="OS05G0421675 PROTEIN"/>
    <property type="match status" value="1"/>
</dbReference>
<dbReference type="Pfam" id="PF13966">
    <property type="entry name" value="zf-RVT"/>
    <property type="match status" value="1"/>
</dbReference>
<organism evidence="2 3">
    <name type="scientific">Tanacetum coccineum</name>
    <dbReference type="NCBI Taxonomy" id="301880"/>
    <lineage>
        <taxon>Eukaryota</taxon>
        <taxon>Viridiplantae</taxon>
        <taxon>Streptophyta</taxon>
        <taxon>Embryophyta</taxon>
        <taxon>Tracheophyta</taxon>
        <taxon>Spermatophyta</taxon>
        <taxon>Magnoliopsida</taxon>
        <taxon>eudicotyledons</taxon>
        <taxon>Gunneridae</taxon>
        <taxon>Pentapetalae</taxon>
        <taxon>asterids</taxon>
        <taxon>campanulids</taxon>
        <taxon>Asterales</taxon>
        <taxon>Asteraceae</taxon>
        <taxon>Asteroideae</taxon>
        <taxon>Anthemideae</taxon>
        <taxon>Anthemidinae</taxon>
        <taxon>Tanacetum</taxon>
    </lineage>
</organism>
<dbReference type="GO" id="GO:0003964">
    <property type="term" value="F:RNA-directed DNA polymerase activity"/>
    <property type="evidence" value="ECO:0007669"/>
    <property type="project" value="UniProtKB-KW"/>
</dbReference>
<evidence type="ECO:0000313" key="3">
    <source>
        <dbReference type="Proteomes" id="UP001151760"/>
    </source>
</evidence>
<dbReference type="InterPro" id="IPR026960">
    <property type="entry name" value="RVT-Znf"/>
</dbReference>
<keyword evidence="2" id="KW-0808">Transferase</keyword>
<name>A0ABQ5B5W9_9ASTR</name>
<evidence type="ECO:0000259" key="1">
    <source>
        <dbReference type="Pfam" id="PF13966"/>
    </source>
</evidence>
<comment type="caution">
    <text evidence="2">The sequence shown here is derived from an EMBL/GenBank/DDBJ whole genome shotgun (WGS) entry which is preliminary data.</text>
</comment>
<dbReference type="EMBL" id="BQNB010012869">
    <property type="protein sequence ID" value="GJT08928.1"/>
    <property type="molecule type" value="Genomic_DNA"/>
</dbReference>